<keyword evidence="2" id="KW-0456">Lyase</keyword>
<dbReference type="Proteomes" id="UP001317870">
    <property type="component" value="Chromosome"/>
</dbReference>
<dbReference type="InterPro" id="IPR002762">
    <property type="entry name" value="CbiX-like"/>
</dbReference>
<proteinExistence type="predicted"/>
<organism evidence="3 4">
    <name type="scientific">Nocardia sputorum</name>
    <dbReference type="NCBI Taxonomy" id="2984338"/>
    <lineage>
        <taxon>Bacteria</taxon>
        <taxon>Bacillati</taxon>
        <taxon>Actinomycetota</taxon>
        <taxon>Actinomycetes</taxon>
        <taxon>Mycobacteriales</taxon>
        <taxon>Nocardiaceae</taxon>
        <taxon>Nocardia</taxon>
    </lineage>
</organism>
<name>A0ABM8D2Z3_9NOCA</name>
<keyword evidence="1" id="KW-0479">Metal-binding</keyword>
<evidence type="ECO:0000313" key="3">
    <source>
        <dbReference type="EMBL" id="BDU01755.1"/>
    </source>
</evidence>
<keyword evidence="4" id="KW-1185">Reference proteome</keyword>
<sequence>MAVRRALFGTPPVSRAGAPASRLDRPAVLDRRAARPPALIAVAHGSRDPRSAATVAEVVGAVAAARPDLDVRTAFLDLTAPSVEQVVDAVAADGHTHAVVTPLLLGSAFHAKVDLPGLLAAARARHPGLGLTQADVLGVDAGLIGALRDRVLAALDGHASADRRLGVAVAAVGSSSAAANARTAEVAARLAARTGWRTEICFATTQPSVTEAIARLRARGAHQLLVAPWFLAPGLLTDRLAHAAPRAIHADVLGAHPAFTRVVLDRYHAAIAQTRALSA</sequence>
<dbReference type="InterPro" id="IPR050963">
    <property type="entry name" value="Sirohydro_Cobaltochel/CbiX"/>
</dbReference>
<evidence type="ECO:0000256" key="2">
    <source>
        <dbReference type="ARBA" id="ARBA00023239"/>
    </source>
</evidence>
<dbReference type="PANTHER" id="PTHR33542">
    <property type="entry name" value="SIROHYDROCHLORIN FERROCHELATASE, CHLOROPLASTIC"/>
    <property type="match status" value="1"/>
</dbReference>
<accession>A0ABM8D2Z3</accession>
<dbReference type="RefSeq" id="WP_281874872.1">
    <property type="nucleotide sequence ID" value="NZ_AP026976.1"/>
</dbReference>
<protein>
    <submittedName>
        <fullName evidence="3">Cobalamin biosynthesis protein</fullName>
    </submittedName>
</protein>
<dbReference type="PANTHER" id="PTHR33542:SF5">
    <property type="entry name" value="FERROCHELATASE CHE1"/>
    <property type="match status" value="1"/>
</dbReference>
<dbReference type="CDD" id="cd03416">
    <property type="entry name" value="CbiX_SirB_N"/>
    <property type="match status" value="1"/>
</dbReference>
<dbReference type="EMBL" id="AP026978">
    <property type="protein sequence ID" value="BDU01755.1"/>
    <property type="molecule type" value="Genomic_DNA"/>
</dbReference>
<dbReference type="SUPFAM" id="SSF53800">
    <property type="entry name" value="Chelatase"/>
    <property type="match status" value="1"/>
</dbReference>
<reference evidence="3 4" key="1">
    <citation type="submission" date="2022-11" db="EMBL/GenBank/DDBJ databases">
        <title>Genome Sequencing of Nocardia sp. ON39_IFM12276 and assembly.</title>
        <authorList>
            <person name="Shimojima M."/>
            <person name="Toyokawa M."/>
            <person name="Uesaka K."/>
        </authorList>
    </citation>
    <scope>NUCLEOTIDE SEQUENCE [LARGE SCALE GENOMIC DNA]</scope>
    <source>
        <strain evidence="3 4">IFM 12276</strain>
    </source>
</reference>
<gene>
    <name evidence="3" type="ORF">IFM12276_47830</name>
</gene>
<evidence type="ECO:0000313" key="4">
    <source>
        <dbReference type="Proteomes" id="UP001317870"/>
    </source>
</evidence>
<dbReference type="Gene3D" id="3.40.50.1400">
    <property type="match status" value="2"/>
</dbReference>
<evidence type="ECO:0000256" key="1">
    <source>
        <dbReference type="ARBA" id="ARBA00022723"/>
    </source>
</evidence>
<dbReference type="Pfam" id="PF01903">
    <property type="entry name" value="CbiX"/>
    <property type="match status" value="2"/>
</dbReference>